<feature type="transmembrane region" description="Helical" evidence="1">
    <location>
        <begin position="65"/>
        <end position="83"/>
    </location>
</feature>
<accession>A0A0B4EH24</accession>
<organism evidence="2 3">
    <name type="scientific">Fusobacterium necrophorum subsp. funduliforme B35</name>
    <dbReference type="NCBI Taxonomy" id="1226633"/>
    <lineage>
        <taxon>Bacteria</taxon>
        <taxon>Fusobacteriati</taxon>
        <taxon>Fusobacteriota</taxon>
        <taxon>Fusobacteriia</taxon>
        <taxon>Fusobacteriales</taxon>
        <taxon>Fusobacteriaceae</taxon>
        <taxon>Fusobacterium</taxon>
    </lineage>
</organism>
<protein>
    <submittedName>
        <fullName evidence="2">Uncharacterized protein</fullName>
    </submittedName>
</protein>
<keyword evidence="1" id="KW-0812">Transmembrane</keyword>
<feature type="transmembrane region" description="Helical" evidence="1">
    <location>
        <begin position="35"/>
        <end position="53"/>
    </location>
</feature>
<keyword evidence="1" id="KW-0472">Membrane</keyword>
<name>A0A0B4EH24_9FUSO</name>
<dbReference type="AlphaFoldDB" id="A0A0B4EH24"/>
<dbReference type="EMBL" id="AUZI01000023">
    <property type="protein sequence ID" value="KID48611.1"/>
    <property type="molecule type" value="Genomic_DNA"/>
</dbReference>
<gene>
    <name evidence="2" type="ORF">C095_10065</name>
</gene>
<evidence type="ECO:0000313" key="2">
    <source>
        <dbReference type="EMBL" id="KID48611.1"/>
    </source>
</evidence>
<feature type="transmembrane region" description="Helical" evidence="1">
    <location>
        <begin position="6"/>
        <end position="26"/>
    </location>
</feature>
<reference evidence="2 3" key="1">
    <citation type="submission" date="2013-08" db="EMBL/GenBank/DDBJ databases">
        <title>An opportunistic ruminal bacterium that causes liver abscesses in cattle.</title>
        <authorList>
            <person name="Benahmed F.H."/>
            <person name="Rasmussen M."/>
            <person name="Harbottle H."/>
            <person name="Soppet D."/>
            <person name="Nagaraja T.G."/>
            <person name="Davidson M."/>
        </authorList>
    </citation>
    <scope>NUCLEOTIDE SEQUENCE [LARGE SCALE GENOMIC DNA]</scope>
    <source>
        <strain evidence="2 3">B35</strain>
    </source>
</reference>
<proteinExistence type="predicted"/>
<keyword evidence="1" id="KW-1133">Transmembrane helix</keyword>
<dbReference type="Proteomes" id="UP000031184">
    <property type="component" value="Unassembled WGS sequence"/>
</dbReference>
<evidence type="ECO:0000256" key="1">
    <source>
        <dbReference type="SAM" id="Phobius"/>
    </source>
</evidence>
<comment type="caution">
    <text evidence="2">The sequence shown here is derived from an EMBL/GenBank/DDBJ whole genome shotgun (WGS) entry which is preliminary data.</text>
</comment>
<evidence type="ECO:0000313" key="3">
    <source>
        <dbReference type="Proteomes" id="UP000031184"/>
    </source>
</evidence>
<sequence length="85" mass="10202">MILKQWNNIGVPLGIFSFLGIVQFLIRNSSDQKMLILGIFFLYLSSLLFVYSFQAVLKEKDMGLFFFWEYYFHIIFKNIPMYLKI</sequence>
<dbReference type="PATRIC" id="fig|1226633.4.peg.2040"/>